<name>A0A0V1AM11_TRISP</name>
<evidence type="ECO:0000313" key="2">
    <source>
        <dbReference type="Proteomes" id="UP000054776"/>
    </source>
</evidence>
<proteinExistence type="predicted"/>
<protein>
    <submittedName>
        <fullName evidence="1">Uncharacterized protein</fullName>
    </submittedName>
</protein>
<dbReference type="Proteomes" id="UP000054776">
    <property type="component" value="Unassembled WGS sequence"/>
</dbReference>
<dbReference type="InParanoid" id="A0A0V1AM11"/>
<dbReference type="OrthoDB" id="5938829at2759"/>
<comment type="caution">
    <text evidence="1">The sequence shown here is derived from an EMBL/GenBank/DDBJ whole genome shotgun (WGS) entry which is preliminary data.</text>
</comment>
<dbReference type="EMBL" id="JYDH01000706">
    <property type="protein sequence ID" value="KRY25831.1"/>
    <property type="molecule type" value="Genomic_DNA"/>
</dbReference>
<accession>A0A0V1AM11</accession>
<gene>
    <name evidence="1" type="ORF">T01_8029</name>
</gene>
<organism evidence="1 2">
    <name type="scientific">Trichinella spiralis</name>
    <name type="common">Trichina worm</name>
    <dbReference type="NCBI Taxonomy" id="6334"/>
    <lineage>
        <taxon>Eukaryota</taxon>
        <taxon>Metazoa</taxon>
        <taxon>Ecdysozoa</taxon>
        <taxon>Nematoda</taxon>
        <taxon>Enoplea</taxon>
        <taxon>Dorylaimia</taxon>
        <taxon>Trichinellida</taxon>
        <taxon>Trichinellidae</taxon>
        <taxon>Trichinella</taxon>
    </lineage>
</organism>
<keyword evidence="2" id="KW-1185">Reference proteome</keyword>
<reference evidence="1 2" key="1">
    <citation type="submission" date="2015-01" db="EMBL/GenBank/DDBJ databases">
        <title>Evolution of Trichinella species and genotypes.</title>
        <authorList>
            <person name="Korhonen P.K."/>
            <person name="Edoardo P."/>
            <person name="Giuseppe L.R."/>
            <person name="Gasser R.B."/>
        </authorList>
    </citation>
    <scope>NUCLEOTIDE SEQUENCE [LARGE SCALE GENOMIC DNA]</scope>
    <source>
        <strain evidence="1">ISS3</strain>
    </source>
</reference>
<sequence length="45" mass="5637">MVEFWYRKVFRHYNEVFVETANTCAIFRCFEQTWLLLRKSAKNLF</sequence>
<evidence type="ECO:0000313" key="1">
    <source>
        <dbReference type="EMBL" id="KRY25831.1"/>
    </source>
</evidence>
<dbReference type="AlphaFoldDB" id="A0A0V1AM11"/>